<evidence type="ECO:0000313" key="4">
    <source>
        <dbReference type="Proteomes" id="UP001148614"/>
    </source>
</evidence>
<dbReference type="VEuPathDB" id="FungiDB:F4678DRAFT_195063"/>
<reference evidence="3" key="1">
    <citation type="submission" date="2022-07" db="EMBL/GenBank/DDBJ databases">
        <title>Genome Sequence of Xylaria arbuscula.</title>
        <authorList>
            <person name="Buettner E."/>
        </authorList>
    </citation>
    <scope>NUCLEOTIDE SEQUENCE</scope>
    <source>
        <strain evidence="3">VT107</strain>
    </source>
</reference>
<accession>A0A9W8NIJ9</accession>
<dbReference type="AlphaFoldDB" id="A0A9W8NIJ9"/>
<evidence type="ECO:0000256" key="2">
    <source>
        <dbReference type="SAM" id="Phobius"/>
    </source>
</evidence>
<protein>
    <recommendedName>
        <fullName evidence="5">Receptor L-domain domain-containing protein</fullName>
    </recommendedName>
</protein>
<dbReference type="EMBL" id="JANPWZ010000422">
    <property type="protein sequence ID" value="KAJ3577157.1"/>
    <property type="molecule type" value="Genomic_DNA"/>
</dbReference>
<keyword evidence="2" id="KW-0472">Membrane</keyword>
<keyword evidence="2" id="KW-0812">Transmembrane</keyword>
<evidence type="ECO:0000256" key="1">
    <source>
        <dbReference type="SAM" id="MobiDB-lite"/>
    </source>
</evidence>
<feature type="region of interest" description="Disordered" evidence="1">
    <location>
        <begin position="430"/>
        <end position="456"/>
    </location>
</feature>
<comment type="caution">
    <text evidence="3">The sequence shown here is derived from an EMBL/GenBank/DDBJ whole genome shotgun (WGS) entry which is preliminary data.</text>
</comment>
<feature type="transmembrane region" description="Helical" evidence="2">
    <location>
        <begin position="388"/>
        <end position="410"/>
    </location>
</feature>
<dbReference type="Proteomes" id="UP001148614">
    <property type="component" value="Unassembled WGS sequence"/>
</dbReference>
<organism evidence="3 4">
    <name type="scientific">Xylaria arbuscula</name>
    <dbReference type="NCBI Taxonomy" id="114810"/>
    <lineage>
        <taxon>Eukaryota</taxon>
        <taxon>Fungi</taxon>
        <taxon>Dikarya</taxon>
        <taxon>Ascomycota</taxon>
        <taxon>Pezizomycotina</taxon>
        <taxon>Sordariomycetes</taxon>
        <taxon>Xylariomycetidae</taxon>
        <taxon>Xylariales</taxon>
        <taxon>Xylariaceae</taxon>
        <taxon>Xylaria</taxon>
    </lineage>
</organism>
<evidence type="ECO:0008006" key="5">
    <source>
        <dbReference type="Google" id="ProtNLM"/>
    </source>
</evidence>
<keyword evidence="4" id="KW-1185">Reference proteome</keyword>
<evidence type="ECO:0000313" key="3">
    <source>
        <dbReference type="EMBL" id="KAJ3577157.1"/>
    </source>
</evidence>
<proteinExistence type="predicted"/>
<keyword evidence="2" id="KW-1133">Transmembrane helix</keyword>
<sequence length="486" mass="52585">MSDCPSGTFTITNQGDADRVNTSPCGIINIYRAKGRLNFTNLTGPWETISVSSSPELERLEFAQSFSLNSLHIKDATSLNTLSLQRLIGENISYIGNGSYTDNPALNLNITNAPELIAIYINTTSFRNLELLGVPAVANDAVVPAEIVTALSIYTDSCLNTYRLEAVGDLRIVGVVNCNYQFLNLKSVGNLSIANAANFNTYPFADVTAGSLIVNESMILDKEANEEPHPDLRFDRVSRIGKDLNITSYANVAVSFDGLVDIGTSIVVSNNTNCTFNFDHVSSALNLFLLDNIDSTLPLFPELETVENVHLRGYIDTSTGPNIFPVLTLARGTVLVEPWNSDFNCSALVFLKNNNKINNLICNGTDNGTSIPTMSLTRPDGLTLGAKVGIGVGSGILGLGVILALSWLILHFQRRLKSLETARLKGTAVNDENPAEDVNAPQTTGMEEADGTGIIREKPDDHLIELRVKEPELPEDHLVELPAGTT</sequence>
<gene>
    <name evidence="3" type="ORF">NPX13_g3413</name>
</gene>
<name>A0A9W8NIJ9_9PEZI</name>